<keyword evidence="1" id="KW-0378">Hydrolase</keyword>
<dbReference type="EMBL" id="ML213614">
    <property type="protein sequence ID" value="TFK36385.1"/>
    <property type="molecule type" value="Genomic_DNA"/>
</dbReference>
<dbReference type="PANTHER" id="PTHR45648:SF85">
    <property type="entry name" value="A, PUTATIVE (AFU_ORTHOLOGUE AFUA_2G10760)-RELATED"/>
    <property type="match status" value="1"/>
</dbReference>
<dbReference type="InterPro" id="IPR001087">
    <property type="entry name" value="GDSL"/>
</dbReference>
<protein>
    <recommendedName>
        <fullName evidence="5">Carbohydrate esterase family 16 protein</fullName>
    </recommendedName>
</protein>
<accession>A0A5C3LUB8</accession>
<gene>
    <name evidence="3" type="ORF">BDQ12DRAFT_755528</name>
</gene>
<evidence type="ECO:0000313" key="4">
    <source>
        <dbReference type="Proteomes" id="UP000308652"/>
    </source>
</evidence>
<dbReference type="AlphaFoldDB" id="A0A5C3LUB8"/>
<reference evidence="3 4" key="1">
    <citation type="journal article" date="2019" name="Nat. Ecol. Evol.">
        <title>Megaphylogeny resolves global patterns of mushroom evolution.</title>
        <authorList>
            <person name="Varga T."/>
            <person name="Krizsan K."/>
            <person name="Foldi C."/>
            <person name="Dima B."/>
            <person name="Sanchez-Garcia M."/>
            <person name="Sanchez-Ramirez S."/>
            <person name="Szollosi G.J."/>
            <person name="Szarkandi J.G."/>
            <person name="Papp V."/>
            <person name="Albert L."/>
            <person name="Andreopoulos W."/>
            <person name="Angelini C."/>
            <person name="Antonin V."/>
            <person name="Barry K.W."/>
            <person name="Bougher N.L."/>
            <person name="Buchanan P."/>
            <person name="Buyck B."/>
            <person name="Bense V."/>
            <person name="Catcheside P."/>
            <person name="Chovatia M."/>
            <person name="Cooper J."/>
            <person name="Damon W."/>
            <person name="Desjardin D."/>
            <person name="Finy P."/>
            <person name="Geml J."/>
            <person name="Haridas S."/>
            <person name="Hughes K."/>
            <person name="Justo A."/>
            <person name="Karasinski D."/>
            <person name="Kautmanova I."/>
            <person name="Kiss B."/>
            <person name="Kocsube S."/>
            <person name="Kotiranta H."/>
            <person name="LaButti K.M."/>
            <person name="Lechner B.E."/>
            <person name="Liimatainen K."/>
            <person name="Lipzen A."/>
            <person name="Lukacs Z."/>
            <person name="Mihaltcheva S."/>
            <person name="Morgado L.N."/>
            <person name="Niskanen T."/>
            <person name="Noordeloos M.E."/>
            <person name="Ohm R.A."/>
            <person name="Ortiz-Santana B."/>
            <person name="Ovrebo C."/>
            <person name="Racz N."/>
            <person name="Riley R."/>
            <person name="Savchenko A."/>
            <person name="Shiryaev A."/>
            <person name="Soop K."/>
            <person name="Spirin V."/>
            <person name="Szebenyi C."/>
            <person name="Tomsovsky M."/>
            <person name="Tulloss R.E."/>
            <person name="Uehling J."/>
            <person name="Grigoriev I.V."/>
            <person name="Vagvolgyi C."/>
            <person name="Papp T."/>
            <person name="Martin F.M."/>
            <person name="Miettinen O."/>
            <person name="Hibbett D.S."/>
            <person name="Nagy L.G."/>
        </authorList>
    </citation>
    <scope>NUCLEOTIDE SEQUENCE [LARGE SCALE GENOMIC DNA]</scope>
    <source>
        <strain evidence="3 4">CBS 166.37</strain>
    </source>
</reference>
<dbReference type="Proteomes" id="UP000308652">
    <property type="component" value="Unassembled WGS sequence"/>
</dbReference>
<dbReference type="OrthoDB" id="1600564at2759"/>
<dbReference type="Gene3D" id="3.40.50.1110">
    <property type="entry name" value="SGNH hydrolase"/>
    <property type="match status" value="1"/>
</dbReference>
<organism evidence="3 4">
    <name type="scientific">Crucibulum laeve</name>
    <dbReference type="NCBI Taxonomy" id="68775"/>
    <lineage>
        <taxon>Eukaryota</taxon>
        <taxon>Fungi</taxon>
        <taxon>Dikarya</taxon>
        <taxon>Basidiomycota</taxon>
        <taxon>Agaricomycotina</taxon>
        <taxon>Agaricomycetes</taxon>
        <taxon>Agaricomycetidae</taxon>
        <taxon>Agaricales</taxon>
        <taxon>Agaricineae</taxon>
        <taxon>Nidulariaceae</taxon>
        <taxon>Crucibulum</taxon>
    </lineage>
</organism>
<dbReference type="STRING" id="68775.A0A5C3LUB8"/>
<dbReference type="InterPro" id="IPR051058">
    <property type="entry name" value="GDSL_Est/Lipase"/>
</dbReference>
<dbReference type="SUPFAM" id="SSF52266">
    <property type="entry name" value="SGNH hydrolase"/>
    <property type="match status" value="1"/>
</dbReference>
<keyword evidence="2" id="KW-0732">Signal</keyword>
<dbReference type="CDD" id="cd01846">
    <property type="entry name" value="fatty_acyltransferase_like"/>
    <property type="match status" value="1"/>
</dbReference>
<keyword evidence="4" id="KW-1185">Reference proteome</keyword>
<feature type="signal peptide" evidence="2">
    <location>
        <begin position="1"/>
        <end position="22"/>
    </location>
</feature>
<name>A0A5C3LUB8_9AGAR</name>
<dbReference type="PANTHER" id="PTHR45648">
    <property type="entry name" value="GDSL LIPASE/ACYLHYDROLASE FAMILY PROTEIN (AFU_ORTHOLOGUE AFUA_4G14700)"/>
    <property type="match status" value="1"/>
</dbReference>
<dbReference type="InterPro" id="IPR036514">
    <property type="entry name" value="SGNH_hydro_sf"/>
</dbReference>
<proteinExistence type="predicted"/>
<evidence type="ECO:0000256" key="2">
    <source>
        <dbReference type="SAM" id="SignalP"/>
    </source>
</evidence>
<feature type="chain" id="PRO_5022786901" description="Carbohydrate esterase family 16 protein" evidence="2">
    <location>
        <begin position="23"/>
        <end position="313"/>
    </location>
</feature>
<dbReference type="GO" id="GO:0016788">
    <property type="term" value="F:hydrolase activity, acting on ester bonds"/>
    <property type="evidence" value="ECO:0007669"/>
    <property type="project" value="InterPro"/>
</dbReference>
<dbReference type="Pfam" id="PF00657">
    <property type="entry name" value="Lipase_GDSL"/>
    <property type="match status" value="1"/>
</dbReference>
<sequence length="313" mass="34437">MLLLQLSRALLLLLLTTSLTTAKLAWKDTKFLFTFGDSYTTDGNYLIGFNISAGVDSPVPGFTSSNGQNWVQFLGGTYNVTDTKVFNLASGGATIDAALVPPFLPTVLSIVDQVSQFKQFLAPKPLGAQWQSSNSLFAFWIGINDVGNSFGWTNITQPLFYAVLMNRLTTQLEELYDNGARSFLFLTVPPTDRAPLFLQQGPKVVAKLRPFVASYNQQLRTTVTRFQTRHKDINLATVFDTQPVFNALLDNAKTLGFSNSTGWCEAYENGTPQLTTQVPPCAPVSSYFWLNSLHPLFTVHNSLAHALSTTLSA</sequence>
<evidence type="ECO:0000313" key="3">
    <source>
        <dbReference type="EMBL" id="TFK36385.1"/>
    </source>
</evidence>
<evidence type="ECO:0008006" key="5">
    <source>
        <dbReference type="Google" id="ProtNLM"/>
    </source>
</evidence>
<evidence type="ECO:0000256" key="1">
    <source>
        <dbReference type="ARBA" id="ARBA00022801"/>
    </source>
</evidence>